<dbReference type="GO" id="GO:0008061">
    <property type="term" value="F:chitin binding"/>
    <property type="evidence" value="ECO:0007669"/>
    <property type="project" value="InterPro"/>
</dbReference>
<reference evidence="8" key="1">
    <citation type="submission" date="2023-03" db="EMBL/GenBank/DDBJ databases">
        <authorList>
            <person name="Julca I."/>
        </authorList>
    </citation>
    <scope>NUCLEOTIDE SEQUENCE</scope>
</reference>
<gene>
    <name evidence="8" type="ORF">OLC1_LOCUS9022</name>
</gene>
<dbReference type="GO" id="GO:0005576">
    <property type="term" value="C:extracellular region"/>
    <property type="evidence" value="ECO:0007669"/>
    <property type="project" value="TreeGrafter"/>
</dbReference>
<evidence type="ECO:0000256" key="1">
    <source>
        <dbReference type="ARBA" id="ARBA00008682"/>
    </source>
</evidence>
<dbReference type="EMBL" id="OX459120">
    <property type="protein sequence ID" value="CAI9098915.1"/>
    <property type="molecule type" value="Genomic_DNA"/>
</dbReference>
<dbReference type="CDD" id="cd02879">
    <property type="entry name" value="GH18_plant_chitinase_class_V"/>
    <property type="match status" value="1"/>
</dbReference>
<dbReference type="SUPFAM" id="SSF54556">
    <property type="entry name" value="Chitinase insertion domain"/>
    <property type="match status" value="1"/>
</dbReference>
<dbReference type="AlphaFoldDB" id="A0AAV1CU55"/>
<proteinExistence type="inferred from homology"/>
<dbReference type="InterPro" id="IPR011583">
    <property type="entry name" value="Chitinase_II/V-like_cat"/>
</dbReference>
<evidence type="ECO:0000256" key="3">
    <source>
        <dbReference type="ARBA" id="ARBA00022801"/>
    </source>
</evidence>
<evidence type="ECO:0000256" key="4">
    <source>
        <dbReference type="ARBA" id="ARBA00023180"/>
    </source>
</evidence>
<sequence>MANSNPKLLCFISVLIVLQVHLCNGQNAVKGGYWFPDSGVTIQNINSNLFTHLFCAFADLDSTTYTVTISSANSAPFSQFTQTVQIKNPSVRTLLSIGGGNSDDAAFSAMASQASRRKSFIDSSITLARNNGFHGLDLDWEYPGSDSDMTNLGTLLDEWRSAVAAEATRSGKPALLLTAAVQGYSPRVDGTYSYPYAAISRSLDWINVMTYDFYSPDWYTSFTNCHAGLYDPSGEAAGSTGIMGWRNAGVPAKKLALGLPFYGYAWRLVNSNNHGIRSPANGPAAPGNGAMTFAEIRNFISQNSNAVAVYNSTRVCNYVYSGTTWIGYDAVQSISAKVSYAKQNGLLGYFAWQLGGDSNWMLSQQASSTWGA</sequence>
<feature type="domain" description="GH18" evidence="7">
    <location>
        <begin position="28"/>
        <end position="372"/>
    </location>
</feature>
<keyword evidence="3" id="KW-0378">Hydrolase</keyword>
<dbReference type="InterPro" id="IPR001223">
    <property type="entry name" value="Glyco_hydro18_cat"/>
</dbReference>
<evidence type="ECO:0000259" key="7">
    <source>
        <dbReference type="PROSITE" id="PS51910"/>
    </source>
</evidence>
<evidence type="ECO:0000313" key="8">
    <source>
        <dbReference type="EMBL" id="CAI9098915.1"/>
    </source>
</evidence>
<evidence type="ECO:0000256" key="6">
    <source>
        <dbReference type="SAM" id="SignalP"/>
    </source>
</evidence>
<keyword evidence="2 6" id="KW-0732">Signal</keyword>
<evidence type="ECO:0000256" key="5">
    <source>
        <dbReference type="ARBA" id="ARBA00023295"/>
    </source>
</evidence>
<dbReference type="InterPro" id="IPR050314">
    <property type="entry name" value="Glycosyl_Hydrlase_18"/>
</dbReference>
<keyword evidence="9" id="KW-1185">Reference proteome</keyword>
<dbReference type="PANTHER" id="PTHR11177">
    <property type="entry name" value="CHITINASE"/>
    <property type="match status" value="1"/>
</dbReference>
<dbReference type="GO" id="GO:0005975">
    <property type="term" value="P:carbohydrate metabolic process"/>
    <property type="evidence" value="ECO:0007669"/>
    <property type="project" value="InterPro"/>
</dbReference>
<dbReference type="GO" id="GO:0006032">
    <property type="term" value="P:chitin catabolic process"/>
    <property type="evidence" value="ECO:0007669"/>
    <property type="project" value="TreeGrafter"/>
</dbReference>
<evidence type="ECO:0000256" key="2">
    <source>
        <dbReference type="ARBA" id="ARBA00022729"/>
    </source>
</evidence>
<accession>A0AAV1CU55</accession>
<dbReference type="PROSITE" id="PS51910">
    <property type="entry name" value="GH18_2"/>
    <property type="match status" value="1"/>
</dbReference>
<dbReference type="Gene3D" id="3.10.50.10">
    <property type="match status" value="1"/>
</dbReference>
<dbReference type="InterPro" id="IPR029070">
    <property type="entry name" value="Chitinase_insertion_sf"/>
</dbReference>
<dbReference type="Pfam" id="PF00704">
    <property type="entry name" value="Glyco_hydro_18"/>
    <property type="match status" value="1"/>
</dbReference>
<comment type="similarity">
    <text evidence="1">Belongs to the glycosyl hydrolase 18 family. Chitinase class V subfamily.</text>
</comment>
<feature type="signal peptide" evidence="6">
    <location>
        <begin position="1"/>
        <end position="25"/>
    </location>
</feature>
<dbReference type="InterPro" id="IPR017853">
    <property type="entry name" value="GH"/>
</dbReference>
<evidence type="ECO:0000313" key="9">
    <source>
        <dbReference type="Proteomes" id="UP001161247"/>
    </source>
</evidence>
<protein>
    <submittedName>
        <fullName evidence="8">OLC1v1035647C1</fullName>
    </submittedName>
</protein>
<dbReference type="SMART" id="SM00636">
    <property type="entry name" value="Glyco_18"/>
    <property type="match status" value="1"/>
</dbReference>
<dbReference type="GO" id="GO:0004568">
    <property type="term" value="F:chitinase activity"/>
    <property type="evidence" value="ECO:0007669"/>
    <property type="project" value="TreeGrafter"/>
</dbReference>
<dbReference type="Gene3D" id="3.20.20.80">
    <property type="entry name" value="Glycosidases"/>
    <property type="match status" value="1"/>
</dbReference>
<keyword evidence="4" id="KW-0325">Glycoprotein</keyword>
<dbReference type="Proteomes" id="UP001161247">
    <property type="component" value="Chromosome 3"/>
</dbReference>
<dbReference type="SUPFAM" id="SSF51445">
    <property type="entry name" value="(Trans)glycosidases"/>
    <property type="match status" value="1"/>
</dbReference>
<dbReference type="FunFam" id="3.10.50.10:FF:000003">
    <property type="entry name" value="Class V chitinase CHIT5b"/>
    <property type="match status" value="1"/>
</dbReference>
<organism evidence="8 9">
    <name type="scientific">Oldenlandia corymbosa var. corymbosa</name>
    <dbReference type="NCBI Taxonomy" id="529605"/>
    <lineage>
        <taxon>Eukaryota</taxon>
        <taxon>Viridiplantae</taxon>
        <taxon>Streptophyta</taxon>
        <taxon>Embryophyta</taxon>
        <taxon>Tracheophyta</taxon>
        <taxon>Spermatophyta</taxon>
        <taxon>Magnoliopsida</taxon>
        <taxon>eudicotyledons</taxon>
        <taxon>Gunneridae</taxon>
        <taxon>Pentapetalae</taxon>
        <taxon>asterids</taxon>
        <taxon>lamiids</taxon>
        <taxon>Gentianales</taxon>
        <taxon>Rubiaceae</taxon>
        <taxon>Rubioideae</taxon>
        <taxon>Spermacoceae</taxon>
        <taxon>Hedyotis-Oldenlandia complex</taxon>
        <taxon>Oldenlandia</taxon>
    </lineage>
</organism>
<feature type="chain" id="PRO_5043359423" evidence="6">
    <location>
        <begin position="26"/>
        <end position="372"/>
    </location>
</feature>
<name>A0AAV1CU55_OLDCO</name>
<keyword evidence="5" id="KW-0326">Glycosidase</keyword>
<dbReference type="PANTHER" id="PTHR11177:SF383">
    <property type="entry name" value="GLYCOSYL HYDROLASE FAMILY PROTEIN WITH CHITINASE INSERTION DOMAIN-CONTAINING PROTEIN"/>
    <property type="match status" value="1"/>
</dbReference>